<dbReference type="GO" id="GO:0016301">
    <property type="term" value="F:kinase activity"/>
    <property type="evidence" value="ECO:0007669"/>
    <property type="project" value="InterPro"/>
</dbReference>
<comment type="caution">
    <text evidence="2">The sequence shown here is derived from an EMBL/GenBank/DDBJ whole genome shotgun (WGS) entry which is preliminary data.</text>
</comment>
<organism evidence="2 3">
    <name type="scientific">Wallemia hederae</name>
    <dbReference type="NCBI Taxonomy" id="1540922"/>
    <lineage>
        <taxon>Eukaryota</taxon>
        <taxon>Fungi</taxon>
        <taxon>Dikarya</taxon>
        <taxon>Basidiomycota</taxon>
        <taxon>Wallemiomycotina</taxon>
        <taxon>Wallemiomycetes</taxon>
        <taxon>Wallemiales</taxon>
        <taxon>Wallemiaceae</taxon>
        <taxon>Wallemia</taxon>
    </lineage>
</organism>
<proteinExistence type="predicted"/>
<dbReference type="EMBL" id="SPNW01000072">
    <property type="protein sequence ID" value="TIA86904.1"/>
    <property type="molecule type" value="Genomic_DNA"/>
</dbReference>
<reference evidence="2 3" key="1">
    <citation type="submission" date="2019-03" db="EMBL/GenBank/DDBJ databases">
        <title>Sequencing 23 genomes of Wallemia ichthyophaga.</title>
        <authorList>
            <person name="Gostincar C."/>
        </authorList>
    </citation>
    <scope>NUCLEOTIDE SEQUENCE [LARGE SCALE GENOMIC DNA]</scope>
    <source>
        <strain evidence="2 3">EXF-5753</strain>
    </source>
</reference>
<evidence type="ECO:0000313" key="3">
    <source>
        <dbReference type="Proteomes" id="UP000310189"/>
    </source>
</evidence>
<dbReference type="InterPro" id="IPR027417">
    <property type="entry name" value="P-loop_NTPase"/>
</dbReference>
<keyword evidence="3" id="KW-1185">Reference proteome</keyword>
<dbReference type="Proteomes" id="UP000310189">
    <property type="component" value="Unassembled WGS sequence"/>
</dbReference>
<accession>A0A4T0FHX7</accession>
<dbReference type="Pfam" id="PF00485">
    <property type="entry name" value="PRK"/>
    <property type="match status" value="1"/>
</dbReference>
<dbReference type="Gene3D" id="3.40.50.300">
    <property type="entry name" value="P-loop containing nucleotide triphosphate hydrolases"/>
    <property type="match status" value="1"/>
</dbReference>
<name>A0A4T0FHX7_9BASI</name>
<dbReference type="AlphaFoldDB" id="A0A4T0FHX7"/>
<sequence>MESITTSVFEEIQREINARGSNERYLVGVGGFPGSGKSSFTKHLTDTFTSHGVKAVAISMDGWHYTRDQLSKFPDPTAAFARRGAPHTFDADAYTQFIHSLKSEPRVQLQAPTFSHSLKDPTPGGTQVDPSVEVVIIEGNYVLLDEERWIDAARTLDKKVWIDVDEEETKQRLVKRHLDSGICKDIEEAVQRAELNDLDNGRYARSKLVPDTQIIESVHDAKFAI</sequence>
<dbReference type="OrthoDB" id="6362633at2759"/>
<dbReference type="InterPro" id="IPR006083">
    <property type="entry name" value="PRK/URK"/>
</dbReference>
<evidence type="ECO:0000313" key="2">
    <source>
        <dbReference type="EMBL" id="TIA86904.1"/>
    </source>
</evidence>
<protein>
    <recommendedName>
        <fullName evidence="1">Phosphoribulokinase/uridine kinase domain-containing protein</fullName>
    </recommendedName>
</protein>
<gene>
    <name evidence="2" type="ORF">E3P99_03537</name>
</gene>
<dbReference type="GO" id="GO:0005524">
    <property type="term" value="F:ATP binding"/>
    <property type="evidence" value="ECO:0007669"/>
    <property type="project" value="InterPro"/>
</dbReference>
<dbReference type="SUPFAM" id="SSF52540">
    <property type="entry name" value="P-loop containing nucleoside triphosphate hydrolases"/>
    <property type="match status" value="1"/>
</dbReference>
<dbReference type="PANTHER" id="PTHR10285">
    <property type="entry name" value="URIDINE KINASE"/>
    <property type="match status" value="1"/>
</dbReference>
<feature type="domain" description="Phosphoribulokinase/uridine kinase" evidence="1">
    <location>
        <begin position="27"/>
        <end position="173"/>
    </location>
</feature>
<evidence type="ECO:0000259" key="1">
    <source>
        <dbReference type="Pfam" id="PF00485"/>
    </source>
</evidence>